<name>A0A1B9NXB5_ALILO</name>
<dbReference type="RefSeq" id="WP_065611648.1">
    <property type="nucleotide sequence ID" value="NZ_CAWMPN010000013.1"/>
</dbReference>
<reference evidence="1 2" key="1">
    <citation type="submission" date="2016-06" db="EMBL/GenBank/DDBJ databases">
        <authorList>
            <person name="Kjaerup R.B."/>
            <person name="Dalgaard T.S."/>
            <person name="Juul-Madsen H.R."/>
        </authorList>
    </citation>
    <scope>NUCLEOTIDE SEQUENCE [LARGE SCALE GENOMIC DNA]</scope>
    <source>
        <strain evidence="1 2">1S159</strain>
    </source>
</reference>
<accession>A0A1B9NXB5</accession>
<sequence length="156" mass="18084">MSRLYVIAVLLFLSGCADHINEKQGTRINVIPVVYSLSINSSDNDIIKEQISVFIQKYDIKNKNGHWELLIASNEIPIQEGKYQQFLNKFGYTLNQIKTVERKGESHFSVTIAFATQRIEYEICDYEQIDYYGSTKIGCYTENNRWHSMVNPENAM</sequence>
<dbReference type="STRING" id="688.A6E04_01375"/>
<dbReference type="AlphaFoldDB" id="A0A1B9NXB5"/>
<dbReference type="OrthoDB" id="6402397at2"/>
<comment type="caution">
    <text evidence="1">The sequence shown here is derived from an EMBL/GenBank/DDBJ whole genome shotgun (WGS) entry which is preliminary data.</text>
</comment>
<organism evidence="1 2">
    <name type="scientific">Aliivibrio logei</name>
    <name type="common">Vibrio logei</name>
    <dbReference type="NCBI Taxonomy" id="688"/>
    <lineage>
        <taxon>Bacteria</taxon>
        <taxon>Pseudomonadati</taxon>
        <taxon>Pseudomonadota</taxon>
        <taxon>Gammaproteobacteria</taxon>
        <taxon>Vibrionales</taxon>
        <taxon>Vibrionaceae</taxon>
        <taxon>Aliivibrio</taxon>
    </lineage>
</organism>
<dbReference type="PROSITE" id="PS51257">
    <property type="entry name" value="PROKAR_LIPOPROTEIN"/>
    <property type="match status" value="1"/>
</dbReference>
<evidence type="ECO:0008006" key="3">
    <source>
        <dbReference type="Google" id="ProtNLM"/>
    </source>
</evidence>
<dbReference type="EMBL" id="MAJU01000013">
    <property type="protein sequence ID" value="OCH20357.1"/>
    <property type="molecule type" value="Genomic_DNA"/>
</dbReference>
<dbReference type="Proteomes" id="UP000093523">
    <property type="component" value="Unassembled WGS sequence"/>
</dbReference>
<gene>
    <name evidence="1" type="ORF">A6E04_01375</name>
</gene>
<evidence type="ECO:0000313" key="2">
    <source>
        <dbReference type="Proteomes" id="UP000093523"/>
    </source>
</evidence>
<protein>
    <recommendedName>
        <fullName evidence="3">Lipoprotein</fullName>
    </recommendedName>
</protein>
<evidence type="ECO:0000313" key="1">
    <source>
        <dbReference type="EMBL" id="OCH20357.1"/>
    </source>
</evidence>
<proteinExistence type="predicted"/>